<comment type="catalytic activity">
    <reaction evidence="8 10 11">
        <text>2-(2-carboxy-4-methylthiazol-5-yl)ethyl phosphate + 4-amino-2-methyl-5-(diphosphooxymethyl)pyrimidine + 2 H(+) = thiamine phosphate + CO2 + diphosphate</text>
        <dbReference type="Rhea" id="RHEA:47848"/>
        <dbReference type="ChEBI" id="CHEBI:15378"/>
        <dbReference type="ChEBI" id="CHEBI:16526"/>
        <dbReference type="ChEBI" id="CHEBI:33019"/>
        <dbReference type="ChEBI" id="CHEBI:37575"/>
        <dbReference type="ChEBI" id="CHEBI:57841"/>
        <dbReference type="ChEBI" id="CHEBI:62890"/>
        <dbReference type="EC" id="2.5.1.3"/>
    </reaction>
</comment>
<dbReference type="FunFam" id="3.20.20.70:FF:000096">
    <property type="entry name" value="Thiamine-phosphate synthase"/>
    <property type="match status" value="1"/>
</dbReference>
<evidence type="ECO:0000256" key="7">
    <source>
        <dbReference type="ARBA" id="ARBA00047334"/>
    </source>
</evidence>
<dbReference type="AlphaFoldDB" id="B7VS64"/>
<dbReference type="Pfam" id="PF02581">
    <property type="entry name" value="TMP-TENI"/>
    <property type="match status" value="1"/>
</dbReference>
<keyword evidence="5 10" id="KW-0460">Magnesium</keyword>
<feature type="binding site" evidence="10">
    <location>
        <begin position="155"/>
        <end position="157"/>
    </location>
    <ligand>
        <name>2-[(2R,5Z)-2-carboxy-4-methylthiazol-5(2H)-ylidene]ethyl phosphate</name>
        <dbReference type="ChEBI" id="CHEBI:62899"/>
    </ligand>
</feature>
<accession>B7VS64</accession>
<dbReference type="InterPro" id="IPR036206">
    <property type="entry name" value="ThiamineP_synth_sf"/>
</dbReference>
<comment type="similarity">
    <text evidence="10 11">Belongs to the thiamine-phosphate synthase family.</text>
</comment>
<dbReference type="Gene3D" id="3.20.20.70">
    <property type="entry name" value="Aldolase class I"/>
    <property type="match status" value="1"/>
</dbReference>
<comment type="catalytic activity">
    <reaction evidence="9 10 11">
        <text>2-[(2R,5Z)-2-carboxy-4-methylthiazol-5(2H)-ylidene]ethyl phosphate + 4-amino-2-methyl-5-(diphosphooxymethyl)pyrimidine + 2 H(+) = thiamine phosphate + CO2 + diphosphate</text>
        <dbReference type="Rhea" id="RHEA:47844"/>
        <dbReference type="ChEBI" id="CHEBI:15378"/>
        <dbReference type="ChEBI" id="CHEBI:16526"/>
        <dbReference type="ChEBI" id="CHEBI:33019"/>
        <dbReference type="ChEBI" id="CHEBI:37575"/>
        <dbReference type="ChEBI" id="CHEBI:57841"/>
        <dbReference type="ChEBI" id="CHEBI:62899"/>
        <dbReference type="EC" id="2.5.1.3"/>
    </reaction>
</comment>
<dbReference type="GO" id="GO:0009229">
    <property type="term" value="P:thiamine diphosphate biosynthetic process"/>
    <property type="evidence" value="ECO:0007669"/>
    <property type="project" value="UniProtKB-UniRule"/>
</dbReference>
<dbReference type="GO" id="GO:0000287">
    <property type="term" value="F:magnesium ion binding"/>
    <property type="evidence" value="ECO:0007669"/>
    <property type="project" value="UniProtKB-UniRule"/>
</dbReference>
<sequence>MHMMRIVGKIVETQFRLRLQRHDMNPYKLYLVTDDQQDLETLKFVVEQAIAGGVTMVQVREKHGDVRAFIERAQAVKSILAGSGVPLIINDRVDVALAVDADGLHLGQSDMPAELARQLIGPDKILGLSIETEQQLREADSLPIDYIGLSALFTTPTKTNLKKHWGYDGIKMALETTKLPIVGIGGINESNIPQLVESGIHGLALVSAICHAEDPKQATQDLLSLMGE</sequence>
<evidence type="ECO:0000256" key="11">
    <source>
        <dbReference type="RuleBase" id="RU003826"/>
    </source>
</evidence>
<feature type="binding site" evidence="10">
    <location>
        <begin position="206"/>
        <end position="207"/>
    </location>
    <ligand>
        <name>2-[(2R,5Z)-2-carboxy-4-methylthiazol-5(2H)-ylidene]ethyl phosphate</name>
        <dbReference type="ChEBI" id="CHEBI:62899"/>
    </ligand>
</feature>
<name>B7VS64_VIBA3</name>
<feature type="binding site" evidence="10">
    <location>
        <position position="90"/>
    </location>
    <ligand>
        <name>4-amino-2-methyl-5-(diphosphooxymethyl)pyrimidine</name>
        <dbReference type="ChEBI" id="CHEBI:57841"/>
    </ligand>
</feature>
<dbReference type="PANTHER" id="PTHR20857:SF23">
    <property type="entry name" value="THIAMINE BIOSYNTHETIC BIFUNCTIONAL ENZYME"/>
    <property type="match status" value="1"/>
</dbReference>
<comment type="function">
    <text evidence="1 10">Condenses 4-methyl-5-(beta-hydroxyethyl)thiazole monophosphate (THZ-P) and 2-methyl-4-amino-5-hydroxymethyl pyrimidine pyrophosphate (HMP-PP) to form thiamine monophosphate (TMP).</text>
</comment>
<dbReference type="GO" id="GO:0009228">
    <property type="term" value="P:thiamine biosynthetic process"/>
    <property type="evidence" value="ECO:0007669"/>
    <property type="project" value="UniProtKB-KW"/>
</dbReference>
<dbReference type="PANTHER" id="PTHR20857">
    <property type="entry name" value="THIAMINE-PHOSPHATE PYROPHOSPHORYLASE"/>
    <property type="match status" value="1"/>
</dbReference>
<keyword evidence="3 10" id="KW-0808">Transferase</keyword>
<evidence type="ECO:0000256" key="9">
    <source>
        <dbReference type="ARBA" id="ARBA00047883"/>
    </source>
</evidence>
<dbReference type="CDD" id="cd00564">
    <property type="entry name" value="TMP_TenI"/>
    <property type="match status" value="1"/>
</dbReference>
<dbReference type="EC" id="2.5.1.3" evidence="10"/>
<feature type="binding site" evidence="10">
    <location>
        <position position="158"/>
    </location>
    <ligand>
        <name>4-amino-2-methyl-5-(diphosphooxymethyl)pyrimidine</name>
        <dbReference type="ChEBI" id="CHEBI:57841"/>
    </ligand>
</feature>
<proteinExistence type="inferred from homology"/>
<evidence type="ECO:0000256" key="5">
    <source>
        <dbReference type="ARBA" id="ARBA00022842"/>
    </source>
</evidence>
<evidence type="ECO:0000313" key="15">
    <source>
        <dbReference type="Proteomes" id="UP000009100"/>
    </source>
</evidence>
<dbReference type="EMBL" id="FM954973">
    <property type="protein sequence ID" value="CAV26964.1"/>
    <property type="molecule type" value="Genomic_DNA"/>
</dbReference>
<comment type="pathway">
    <text evidence="2 10 12">Cofactor biosynthesis; thiamine diphosphate biosynthesis; thiamine phosphate from 4-amino-2-methyl-5-diphosphomethylpyrimidine and 4-methyl-5-(2-phosphoethyl)-thiazole: step 1/1.</text>
</comment>
<dbReference type="HAMAP" id="MF_00097">
    <property type="entry name" value="TMP_synthase"/>
    <property type="match status" value="1"/>
</dbReference>
<evidence type="ECO:0000256" key="2">
    <source>
        <dbReference type="ARBA" id="ARBA00005165"/>
    </source>
</evidence>
<dbReference type="NCBIfam" id="TIGR00693">
    <property type="entry name" value="thiE"/>
    <property type="match status" value="1"/>
</dbReference>
<feature type="binding site" evidence="10">
    <location>
        <position position="129"/>
    </location>
    <ligand>
        <name>4-amino-2-methyl-5-(diphosphooxymethyl)pyrimidine</name>
        <dbReference type="ChEBI" id="CHEBI:57841"/>
    </ligand>
</feature>
<protein>
    <recommendedName>
        <fullName evidence="10">Thiamine-phosphate synthase</fullName>
        <shortName evidence="10">TP synthase</shortName>
        <shortName evidence="10">TPS</shortName>
        <ecNumber evidence="10">2.5.1.3</ecNumber>
    </recommendedName>
    <alternativeName>
        <fullName evidence="10">Thiamine-phosphate pyrophosphorylase</fullName>
        <shortName evidence="10">TMP pyrophosphorylase</shortName>
        <shortName evidence="10">TMP-PPase</shortName>
    </alternativeName>
</protein>
<feature type="binding site" evidence="10">
    <location>
        <position position="110"/>
    </location>
    <ligand>
        <name>Mg(2+)</name>
        <dbReference type="ChEBI" id="CHEBI:18420"/>
    </ligand>
</feature>
<evidence type="ECO:0000256" key="4">
    <source>
        <dbReference type="ARBA" id="ARBA00022723"/>
    </source>
</evidence>
<evidence type="ECO:0000256" key="3">
    <source>
        <dbReference type="ARBA" id="ARBA00022679"/>
    </source>
</evidence>
<comment type="catalytic activity">
    <reaction evidence="7 10 11">
        <text>4-methyl-5-(2-phosphooxyethyl)-thiazole + 4-amino-2-methyl-5-(diphosphooxymethyl)pyrimidine + H(+) = thiamine phosphate + diphosphate</text>
        <dbReference type="Rhea" id="RHEA:22328"/>
        <dbReference type="ChEBI" id="CHEBI:15378"/>
        <dbReference type="ChEBI" id="CHEBI:33019"/>
        <dbReference type="ChEBI" id="CHEBI:37575"/>
        <dbReference type="ChEBI" id="CHEBI:57841"/>
        <dbReference type="ChEBI" id="CHEBI:58296"/>
        <dbReference type="EC" id="2.5.1.3"/>
    </reaction>
</comment>
<gene>
    <name evidence="10" type="primary">thiE</name>
    <name evidence="14" type="ordered locus">VS_II1083</name>
</gene>
<evidence type="ECO:0000256" key="10">
    <source>
        <dbReference type="HAMAP-Rule" id="MF_00097"/>
    </source>
</evidence>
<dbReference type="GO" id="GO:0004789">
    <property type="term" value="F:thiamine-phosphate diphosphorylase activity"/>
    <property type="evidence" value="ECO:0007669"/>
    <property type="project" value="UniProtKB-UniRule"/>
</dbReference>
<dbReference type="GO" id="GO:0005737">
    <property type="term" value="C:cytoplasm"/>
    <property type="evidence" value="ECO:0007669"/>
    <property type="project" value="TreeGrafter"/>
</dbReference>
<dbReference type="InterPro" id="IPR022998">
    <property type="entry name" value="ThiamineP_synth_TenI"/>
</dbReference>
<dbReference type="HOGENOM" id="CLU_018272_3_2_6"/>
<evidence type="ECO:0000256" key="6">
    <source>
        <dbReference type="ARBA" id="ARBA00022977"/>
    </source>
</evidence>
<organism evidence="14 15">
    <name type="scientific">Vibrio atlanticus (strain LGP32)</name>
    <name type="common">Vibrio splendidus (strain Mel32)</name>
    <dbReference type="NCBI Taxonomy" id="575788"/>
    <lineage>
        <taxon>Bacteria</taxon>
        <taxon>Pseudomonadati</taxon>
        <taxon>Pseudomonadota</taxon>
        <taxon>Gammaproteobacteria</taxon>
        <taxon>Vibrionales</taxon>
        <taxon>Vibrionaceae</taxon>
        <taxon>Vibrio</taxon>
    </lineage>
</organism>
<dbReference type="InterPro" id="IPR034291">
    <property type="entry name" value="TMP_synthase"/>
</dbReference>
<evidence type="ECO:0000313" key="14">
    <source>
        <dbReference type="EMBL" id="CAV26964.1"/>
    </source>
</evidence>
<feature type="domain" description="Thiamine phosphate synthase/TenI" evidence="13">
    <location>
        <begin position="29"/>
        <end position="209"/>
    </location>
</feature>
<evidence type="ECO:0000256" key="12">
    <source>
        <dbReference type="RuleBase" id="RU004253"/>
    </source>
</evidence>
<evidence type="ECO:0000256" key="1">
    <source>
        <dbReference type="ARBA" id="ARBA00003814"/>
    </source>
</evidence>
<dbReference type="SUPFAM" id="SSF51391">
    <property type="entry name" value="Thiamin phosphate synthase"/>
    <property type="match status" value="1"/>
</dbReference>
<reference evidence="14 15" key="1">
    <citation type="submission" date="2009-02" db="EMBL/GenBank/DDBJ databases">
        <title>Vibrio splendidus str. LGP32 complete genome.</title>
        <authorList>
            <person name="Mazel D."/>
            <person name="Le Roux F."/>
        </authorList>
    </citation>
    <scope>NUCLEOTIDE SEQUENCE [LARGE SCALE GENOMIC DNA]</scope>
    <source>
        <strain evidence="14 15">LGP32</strain>
    </source>
</reference>
<dbReference type="STRING" id="575788.VS_II1083"/>
<evidence type="ECO:0000259" key="13">
    <source>
        <dbReference type="Pfam" id="PF02581"/>
    </source>
</evidence>
<keyword evidence="6 10" id="KW-0784">Thiamine biosynthesis</keyword>
<dbReference type="InterPro" id="IPR013785">
    <property type="entry name" value="Aldolase_TIM"/>
</dbReference>
<feature type="binding site" evidence="10">
    <location>
        <begin position="58"/>
        <end position="62"/>
    </location>
    <ligand>
        <name>4-amino-2-methyl-5-(diphosphooxymethyl)pyrimidine</name>
        <dbReference type="ChEBI" id="CHEBI:57841"/>
    </ligand>
</feature>
<comment type="cofactor">
    <cofactor evidence="10">
        <name>Mg(2+)</name>
        <dbReference type="ChEBI" id="CHEBI:18420"/>
    </cofactor>
    <text evidence="10">Binds 1 Mg(2+) ion per subunit.</text>
</comment>
<dbReference type="UniPathway" id="UPA00060">
    <property type="reaction ID" value="UER00141"/>
</dbReference>
<dbReference type="KEGG" id="vsp:VS_II1083"/>
<feature type="binding site" evidence="10">
    <location>
        <position position="186"/>
    </location>
    <ligand>
        <name>2-[(2R,5Z)-2-carboxy-4-methylthiazol-5(2H)-ylidene]ethyl phosphate</name>
        <dbReference type="ChEBI" id="CHEBI:62899"/>
    </ligand>
</feature>
<dbReference type="Proteomes" id="UP000009100">
    <property type="component" value="Chromosome 2"/>
</dbReference>
<keyword evidence="4 10" id="KW-0479">Metal-binding</keyword>
<dbReference type="eggNOG" id="COG0352">
    <property type="taxonomic scope" value="Bacteria"/>
</dbReference>
<evidence type="ECO:0000256" key="8">
    <source>
        <dbReference type="ARBA" id="ARBA00047851"/>
    </source>
</evidence>
<feature type="binding site" evidence="10">
    <location>
        <position position="91"/>
    </location>
    <ligand>
        <name>Mg(2+)</name>
        <dbReference type="ChEBI" id="CHEBI:18420"/>
    </ligand>
</feature>